<feature type="domain" description="CAP-Gly" evidence="1">
    <location>
        <begin position="186"/>
        <end position="229"/>
    </location>
</feature>
<dbReference type="Proteomes" id="UP000023152">
    <property type="component" value="Unassembled WGS sequence"/>
</dbReference>
<dbReference type="PROSITE" id="PS50245">
    <property type="entry name" value="CAP_GLY_2"/>
    <property type="match status" value="1"/>
</dbReference>
<name>X6NWM4_RETFI</name>
<dbReference type="InterPro" id="IPR036859">
    <property type="entry name" value="CAP-Gly_dom_sf"/>
</dbReference>
<accession>X6NWM4</accession>
<comment type="caution">
    <text evidence="2">The sequence shown here is derived from an EMBL/GenBank/DDBJ whole genome shotgun (WGS) entry which is preliminary data.</text>
</comment>
<dbReference type="OrthoDB" id="2130750at2759"/>
<proteinExistence type="predicted"/>
<evidence type="ECO:0000313" key="3">
    <source>
        <dbReference type="Proteomes" id="UP000023152"/>
    </source>
</evidence>
<keyword evidence="3" id="KW-1185">Reference proteome</keyword>
<dbReference type="AlphaFoldDB" id="X6NWM4"/>
<organism evidence="2 3">
    <name type="scientific">Reticulomyxa filosa</name>
    <dbReference type="NCBI Taxonomy" id="46433"/>
    <lineage>
        <taxon>Eukaryota</taxon>
        <taxon>Sar</taxon>
        <taxon>Rhizaria</taxon>
        <taxon>Retaria</taxon>
        <taxon>Foraminifera</taxon>
        <taxon>Monothalamids</taxon>
        <taxon>Reticulomyxidae</taxon>
        <taxon>Reticulomyxa</taxon>
    </lineage>
</organism>
<dbReference type="SUPFAM" id="SSF74924">
    <property type="entry name" value="Cap-Gly domain"/>
    <property type="match status" value="3"/>
</dbReference>
<gene>
    <name evidence="2" type="ORF">RFI_06885</name>
</gene>
<dbReference type="InterPro" id="IPR000938">
    <property type="entry name" value="CAP-Gly_domain"/>
</dbReference>
<dbReference type="Gene3D" id="2.30.30.190">
    <property type="entry name" value="CAP Gly-rich-like domain"/>
    <property type="match status" value="3"/>
</dbReference>
<dbReference type="Pfam" id="PF01302">
    <property type="entry name" value="CAP_GLY"/>
    <property type="match status" value="3"/>
</dbReference>
<protein>
    <recommendedName>
        <fullName evidence="1">CAP-Gly domain-containing protein</fullName>
    </recommendedName>
</protein>
<dbReference type="SMART" id="SM01052">
    <property type="entry name" value="CAP_GLY"/>
    <property type="match status" value="3"/>
</dbReference>
<reference evidence="2 3" key="1">
    <citation type="journal article" date="2013" name="Curr. Biol.">
        <title>The Genome of the Foraminiferan Reticulomyxa filosa.</title>
        <authorList>
            <person name="Glockner G."/>
            <person name="Hulsmann N."/>
            <person name="Schleicher M."/>
            <person name="Noegel A.A."/>
            <person name="Eichinger L."/>
            <person name="Gallinger C."/>
            <person name="Pawlowski J."/>
            <person name="Sierra R."/>
            <person name="Euteneuer U."/>
            <person name="Pillet L."/>
            <person name="Moustafa A."/>
            <person name="Platzer M."/>
            <person name="Groth M."/>
            <person name="Szafranski K."/>
            <person name="Schliwa M."/>
        </authorList>
    </citation>
    <scope>NUCLEOTIDE SEQUENCE [LARGE SCALE GENOMIC DNA]</scope>
</reference>
<evidence type="ECO:0000313" key="2">
    <source>
        <dbReference type="EMBL" id="ETO30234.1"/>
    </source>
</evidence>
<evidence type="ECO:0000259" key="1">
    <source>
        <dbReference type="PROSITE" id="PS50245"/>
    </source>
</evidence>
<sequence length="316" mass="34930">MDASGGGEAIGIELDKYSQLAHDGKGKFATKQGYGLFVRAKDIKKVYPQVPENTEDEDIDNGPPLTGENIVVNVLDRIRLQGGRTGVVRYLGPLEGMEDPKKQYIGVELDEWDPNGSTGMFQGMQYFRVNANKGAFVDRSQVVENLGNSVLVSKSLLPPEPYRGDLAKGQIVKTKYYGVGTIMFIGEVGFSEGEVVGLDMKHWGPNGSDGSINNREYFQCQPGHGYFCSRKDIETVVSGIEAERIANFNDSKNSDKFVGWIQPKNYLRRVPVIKDRVRVFDGQTGVVQFIGKVDFADGTWIGLVLDDFSPMPRMGL</sequence>
<dbReference type="EMBL" id="ASPP01005602">
    <property type="protein sequence ID" value="ETO30234.1"/>
    <property type="molecule type" value="Genomic_DNA"/>
</dbReference>